<evidence type="ECO:0000313" key="1">
    <source>
        <dbReference type="EMBL" id="THG07203.1"/>
    </source>
</evidence>
<proteinExistence type="predicted"/>
<evidence type="ECO:0000313" key="2">
    <source>
        <dbReference type="Proteomes" id="UP000306102"/>
    </source>
</evidence>
<dbReference type="Proteomes" id="UP000306102">
    <property type="component" value="Unassembled WGS sequence"/>
</dbReference>
<dbReference type="AlphaFoldDB" id="A0A4S4DV64"/>
<dbReference type="Gene3D" id="3.40.50.720">
    <property type="entry name" value="NAD(P)-binding Rossmann-like Domain"/>
    <property type="match status" value="1"/>
</dbReference>
<keyword evidence="2" id="KW-1185">Reference proteome</keyword>
<sequence>MMMTSCGCPVTTRTPRRLYRAGILGKILAVLITSPWPTTSLELIKRPSEFCFVIRSRKGNLVVHTLGPFQQAERCTVLEAAIKTKTAYIDTTYAWRTKSYMRIALAANISSITAGGIYQGVSNGAHTFDLVKNAFNSL</sequence>
<accession>A0A4S4DV64</accession>
<organism evidence="1 2">
    <name type="scientific">Camellia sinensis var. sinensis</name>
    <name type="common">China tea</name>
    <dbReference type="NCBI Taxonomy" id="542762"/>
    <lineage>
        <taxon>Eukaryota</taxon>
        <taxon>Viridiplantae</taxon>
        <taxon>Streptophyta</taxon>
        <taxon>Embryophyta</taxon>
        <taxon>Tracheophyta</taxon>
        <taxon>Spermatophyta</taxon>
        <taxon>Magnoliopsida</taxon>
        <taxon>eudicotyledons</taxon>
        <taxon>Gunneridae</taxon>
        <taxon>Pentapetalae</taxon>
        <taxon>asterids</taxon>
        <taxon>Ericales</taxon>
        <taxon>Theaceae</taxon>
        <taxon>Camellia</taxon>
    </lineage>
</organism>
<name>A0A4S4DV64_CAMSN</name>
<gene>
    <name evidence="1" type="ORF">TEA_012009</name>
</gene>
<dbReference type="PANTHER" id="PTHR43796">
    <property type="entry name" value="CARBOXYNORSPERMIDINE SYNTHASE"/>
    <property type="match status" value="1"/>
</dbReference>
<protein>
    <submittedName>
        <fullName evidence="1">Uncharacterized protein</fullName>
    </submittedName>
</protein>
<dbReference type="EMBL" id="SDRB02010195">
    <property type="protein sequence ID" value="THG07203.1"/>
    <property type="molecule type" value="Genomic_DNA"/>
</dbReference>
<comment type="caution">
    <text evidence="1">The sequence shown here is derived from an EMBL/GenBank/DDBJ whole genome shotgun (WGS) entry which is preliminary data.</text>
</comment>
<reference evidence="1 2" key="1">
    <citation type="journal article" date="2018" name="Proc. Natl. Acad. Sci. U.S.A.">
        <title>Draft genome sequence of Camellia sinensis var. sinensis provides insights into the evolution of the tea genome and tea quality.</title>
        <authorList>
            <person name="Wei C."/>
            <person name="Yang H."/>
            <person name="Wang S."/>
            <person name="Zhao J."/>
            <person name="Liu C."/>
            <person name="Gao L."/>
            <person name="Xia E."/>
            <person name="Lu Y."/>
            <person name="Tai Y."/>
            <person name="She G."/>
            <person name="Sun J."/>
            <person name="Cao H."/>
            <person name="Tong W."/>
            <person name="Gao Q."/>
            <person name="Li Y."/>
            <person name="Deng W."/>
            <person name="Jiang X."/>
            <person name="Wang W."/>
            <person name="Chen Q."/>
            <person name="Zhang S."/>
            <person name="Li H."/>
            <person name="Wu J."/>
            <person name="Wang P."/>
            <person name="Li P."/>
            <person name="Shi C."/>
            <person name="Zheng F."/>
            <person name="Jian J."/>
            <person name="Huang B."/>
            <person name="Shan D."/>
            <person name="Shi M."/>
            <person name="Fang C."/>
            <person name="Yue Y."/>
            <person name="Li F."/>
            <person name="Li D."/>
            <person name="Wei S."/>
            <person name="Han B."/>
            <person name="Jiang C."/>
            <person name="Yin Y."/>
            <person name="Xia T."/>
            <person name="Zhang Z."/>
            <person name="Bennetzen J.L."/>
            <person name="Zhao S."/>
            <person name="Wan X."/>
        </authorList>
    </citation>
    <scope>NUCLEOTIDE SEQUENCE [LARGE SCALE GENOMIC DNA]</scope>
    <source>
        <strain evidence="2">cv. Shuchazao</strain>
        <tissue evidence="1">Leaf</tissue>
    </source>
</reference>
<dbReference type="PANTHER" id="PTHR43796:SF2">
    <property type="entry name" value="CARBOXYNORSPERMIDINE SYNTHASE"/>
    <property type="match status" value="1"/>
</dbReference>